<evidence type="ECO:0000313" key="3">
    <source>
        <dbReference type="RefSeq" id="XP_022154644.1"/>
    </source>
</evidence>
<dbReference type="KEGG" id="mcha:111021856"/>
<dbReference type="Proteomes" id="UP000504603">
    <property type="component" value="Unplaced"/>
</dbReference>
<name>A0A6J1DMR6_MOMCH</name>
<accession>A0A6J1DMR6</accession>
<keyword evidence="1" id="KW-0812">Transmembrane</keyword>
<feature type="transmembrane region" description="Helical" evidence="1">
    <location>
        <begin position="6"/>
        <end position="27"/>
    </location>
</feature>
<dbReference type="RefSeq" id="XP_022154644.1">
    <property type="nucleotide sequence ID" value="XM_022298952.1"/>
</dbReference>
<organism evidence="2 3">
    <name type="scientific">Momordica charantia</name>
    <name type="common">Bitter gourd</name>
    <name type="synonym">Balsam pear</name>
    <dbReference type="NCBI Taxonomy" id="3673"/>
    <lineage>
        <taxon>Eukaryota</taxon>
        <taxon>Viridiplantae</taxon>
        <taxon>Streptophyta</taxon>
        <taxon>Embryophyta</taxon>
        <taxon>Tracheophyta</taxon>
        <taxon>Spermatophyta</taxon>
        <taxon>Magnoliopsida</taxon>
        <taxon>eudicotyledons</taxon>
        <taxon>Gunneridae</taxon>
        <taxon>Pentapetalae</taxon>
        <taxon>rosids</taxon>
        <taxon>fabids</taxon>
        <taxon>Cucurbitales</taxon>
        <taxon>Cucurbitaceae</taxon>
        <taxon>Momordiceae</taxon>
        <taxon>Momordica</taxon>
    </lineage>
</organism>
<keyword evidence="1" id="KW-0472">Membrane</keyword>
<gene>
    <name evidence="3" type="primary">LOC111021856</name>
</gene>
<dbReference type="AlphaFoldDB" id="A0A6J1DMR6"/>
<keyword evidence="1" id="KW-1133">Transmembrane helix</keyword>
<reference evidence="3" key="1">
    <citation type="submission" date="2025-08" db="UniProtKB">
        <authorList>
            <consortium name="RefSeq"/>
        </authorList>
    </citation>
    <scope>IDENTIFICATION</scope>
    <source>
        <strain evidence="3">OHB3-1</strain>
    </source>
</reference>
<proteinExistence type="predicted"/>
<evidence type="ECO:0000256" key="1">
    <source>
        <dbReference type="SAM" id="Phobius"/>
    </source>
</evidence>
<sequence>MSSSSSTTTILVTSLVVAVVLLIVRAPTSNRLSRRLRILLSLYGKGCVHSLPNLLLTASRFFRPEMMSDFRRTLGDPQVSISIFLPLKLLEVRASYSSSSEFLEENQVQVQIRIPILNLLGGKICVGLTKHKYETRIKLLTTAEDVARAMAVAVVSATTVIYYPCSLLPSVIYS</sequence>
<evidence type="ECO:0000313" key="2">
    <source>
        <dbReference type="Proteomes" id="UP000504603"/>
    </source>
</evidence>
<feature type="transmembrane region" description="Helical" evidence="1">
    <location>
        <begin position="146"/>
        <end position="164"/>
    </location>
</feature>
<dbReference type="GeneID" id="111021856"/>
<keyword evidence="2" id="KW-1185">Reference proteome</keyword>
<protein>
    <submittedName>
        <fullName evidence="3">Uncharacterized protein LOC111021856 isoform X1</fullName>
    </submittedName>
</protein>